<dbReference type="SUPFAM" id="SSF160419">
    <property type="entry name" value="YdfO-like"/>
    <property type="match status" value="1"/>
</dbReference>
<dbReference type="InterPro" id="IPR009833">
    <property type="entry name" value="DUF1398"/>
</dbReference>
<name>A0ABS7K9N8_9BACI</name>
<dbReference type="EMBL" id="JACWFH010000027">
    <property type="protein sequence ID" value="MBY0098795.1"/>
    <property type="molecule type" value="Genomic_DNA"/>
</dbReference>
<proteinExistence type="predicted"/>
<sequence>MKDKITESELREIILRRSNGVIDFPQFLDELSQRGINEYEIEIATGQATYKGAYSEFKTDSQVNLLISDDFNRNKALEAITNISLPFLDFLQEIAQAGIITYRVFIKEKKVRYLGVNGEEIEEQLKI</sequence>
<dbReference type="InterPro" id="IPR036696">
    <property type="entry name" value="YdfO-like_sf"/>
</dbReference>
<dbReference type="Proteomes" id="UP000769780">
    <property type="component" value="Unassembled WGS sequence"/>
</dbReference>
<gene>
    <name evidence="1" type="ORF">H0185_18680</name>
</gene>
<comment type="caution">
    <text evidence="1">The sequence shown here is derived from an EMBL/GenBank/DDBJ whole genome shotgun (WGS) entry which is preliminary data.</text>
</comment>
<dbReference type="Pfam" id="PF07166">
    <property type="entry name" value="DUF1398"/>
    <property type="match status" value="1"/>
</dbReference>
<dbReference type="Gene3D" id="3.30.1810.10">
    <property type="entry name" value="YdfO-like"/>
    <property type="match status" value="1"/>
</dbReference>
<accession>A0ABS7K9N8</accession>
<evidence type="ECO:0000313" key="2">
    <source>
        <dbReference type="Proteomes" id="UP000769780"/>
    </source>
</evidence>
<keyword evidence="2" id="KW-1185">Reference proteome</keyword>
<reference evidence="1 2" key="1">
    <citation type="submission" date="2020-07" db="EMBL/GenBank/DDBJ databases">
        <title>Fungal Genomes of the International Space Station.</title>
        <authorList>
            <person name="Seuylemezian A."/>
            <person name="Singh N.K."/>
            <person name="Wood J."/>
            <person name="Venkateswaran K."/>
        </authorList>
    </citation>
    <scope>NUCLEOTIDE SEQUENCE [LARGE SCALE GENOMIC DNA]</scope>
    <source>
        <strain evidence="1 2">PL-B2</strain>
    </source>
</reference>
<dbReference type="RefSeq" id="WP_221875012.1">
    <property type="nucleotide sequence ID" value="NZ_JACWFH010000027.1"/>
</dbReference>
<evidence type="ECO:0000313" key="1">
    <source>
        <dbReference type="EMBL" id="MBY0098795.1"/>
    </source>
</evidence>
<organism evidence="1 2">
    <name type="scientific">Mesobacillus maritimus</name>
    <dbReference type="NCBI Taxonomy" id="1643336"/>
    <lineage>
        <taxon>Bacteria</taxon>
        <taxon>Bacillati</taxon>
        <taxon>Bacillota</taxon>
        <taxon>Bacilli</taxon>
        <taxon>Bacillales</taxon>
        <taxon>Bacillaceae</taxon>
        <taxon>Mesobacillus</taxon>
    </lineage>
</organism>
<protein>
    <submittedName>
        <fullName evidence="1">DUF1398 family protein</fullName>
    </submittedName>
</protein>